<feature type="domain" description="SLBB" evidence="17">
    <location>
        <begin position="140"/>
        <end position="219"/>
    </location>
</feature>
<dbReference type="EMBL" id="JALKCH010000001">
    <property type="protein sequence ID" value="MCK0195592.1"/>
    <property type="molecule type" value="Genomic_DNA"/>
</dbReference>
<evidence type="ECO:0000256" key="9">
    <source>
        <dbReference type="ARBA" id="ARBA00023065"/>
    </source>
</evidence>
<dbReference type="Pfam" id="PF22461">
    <property type="entry name" value="SLBB_2"/>
    <property type="match status" value="1"/>
</dbReference>
<evidence type="ECO:0000256" key="2">
    <source>
        <dbReference type="ARBA" id="ARBA00009450"/>
    </source>
</evidence>
<organism evidence="18 19">
    <name type="scientific">Ancylobacter crimeensis</name>
    <dbReference type="NCBI Taxonomy" id="2579147"/>
    <lineage>
        <taxon>Bacteria</taxon>
        <taxon>Pseudomonadati</taxon>
        <taxon>Pseudomonadota</taxon>
        <taxon>Alphaproteobacteria</taxon>
        <taxon>Hyphomicrobiales</taxon>
        <taxon>Xanthobacteraceae</taxon>
        <taxon>Ancylobacter</taxon>
    </lineage>
</organism>
<keyword evidence="10" id="KW-0626">Porin</keyword>
<evidence type="ECO:0000259" key="17">
    <source>
        <dbReference type="Pfam" id="PF22461"/>
    </source>
</evidence>
<evidence type="ECO:0000256" key="15">
    <source>
        <dbReference type="SAM" id="SignalP"/>
    </source>
</evidence>
<feature type="chain" id="PRO_5046702723" evidence="15">
    <location>
        <begin position="21"/>
        <end position="245"/>
    </location>
</feature>
<keyword evidence="3" id="KW-0813">Transport</keyword>
<keyword evidence="9" id="KW-0406">Ion transport</keyword>
<evidence type="ECO:0000256" key="3">
    <source>
        <dbReference type="ARBA" id="ARBA00022448"/>
    </source>
</evidence>
<evidence type="ECO:0000256" key="11">
    <source>
        <dbReference type="ARBA" id="ARBA00023136"/>
    </source>
</evidence>
<dbReference type="Proteomes" id="UP001203284">
    <property type="component" value="Unassembled WGS sequence"/>
</dbReference>
<evidence type="ECO:0000256" key="6">
    <source>
        <dbReference type="ARBA" id="ARBA00022692"/>
    </source>
</evidence>
<comment type="similarity">
    <text evidence="2">Belongs to the BexD/CtrA/VexA family.</text>
</comment>
<evidence type="ECO:0000256" key="10">
    <source>
        <dbReference type="ARBA" id="ARBA00023114"/>
    </source>
</evidence>
<dbReference type="PANTHER" id="PTHR33619">
    <property type="entry name" value="POLYSACCHARIDE EXPORT PROTEIN GFCE-RELATED"/>
    <property type="match status" value="1"/>
</dbReference>
<keyword evidence="19" id="KW-1185">Reference proteome</keyword>
<evidence type="ECO:0000259" key="16">
    <source>
        <dbReference type="Pfam" id="PF02563"/>
    </source>
</evidence>
<feature type="domain" description="Polysaccharide export protein N-terminal" evidence="16">
    <location>
        <begin position="61"/>
        <end position="135"/>
    </location>
</feature>
<evidence type="ECO:0000256" key="4">
    <source>
        <dbReference type="ARBA" id="ARBA00022452"/>
    </source>
</evidence>
<reference evidence="18 19" key="1">
    <citation type="submission" date="2022-04" db="EMBL/GenBank/DDBJ databases">
        <authorList>
            <person name="Grouzdev D.S."/>
            <person name="Pantiukh K.S."/>
            <person name="Krutkina M.S."/>
        </authorList>
    </citation>
    <scope>NUCLEOTIDE SEQUENCE [LARGE SCALE GENOMIC DNA]</scope>
    <source>
        <strain evidence="18 19">6x-1</strain>
    </source>
</reference>
<keyword evidence="4" id="KW-1134">Transmembrane beta strand</keyword>
<dbReference type="InterPro" id="IPR049712">
    <property type="entry name" value="Poly_export"/>
</dbReference>
<dbReference type="Pfam" id="PF02563">
    <property type="entry name" value="Poly_export"/>
    <property type="match status" value="1"/>
</dbReference>
<evidence type="ECO:0000256" key="14">
    <source>
        <dbReference type="ARBA" id="ARBA00023288"/>
    </source>
</evidence>
<accession>A0ABT0D6N0</accession>
<dbReference type="PROSITE" id="PS51257">
    <property type="entry name" value="PROKAR_LIPOPROTEIN"/>
    <property type="match status" value="1"/>
</dbReference>
<dbReference type="Gene3D" id="3.10.560.10">
    <property type="entry name" value="Outer membrane lipoprotein wza domain like"/>
    <property type="match status" value="1"/>
</dbReference>
<evidence type="ECO:0000256" key="1">
    <source>
        <dbReference type="ARBA" id="ARBA00004571"/>
    </source>
</evidence>
<evidence type="ECO:0000313" key="19">
    <source>
        <dbReference type="Proteomes" id="UP001203284"/>
    </source>
</evidence>
<evidence type="ECO:0000256" key="5">
    <source>
        <dbReference type="ARBA" id="ARBA00022597"/>
    </source>
</evidence>
<evidence type="ECO:0000256" key="7">
    <source>
        <dbReference type="ARBA" id="ARBA00022729"/>
    </source>
</evidence>
<keyword evidence="13" id="KW-0998">Cell outer membrane</keyword>
<keyword evidence="7 15" id="KW-0732">Signal</keyword>
<evidence type="ECO:0000256" key="12">
    <source>
        <dbReference type="ARBA" id="ARBA00023139"/>
    </source>
</evidence>
<gene>
    <name evidence="18" type="ORF">MWN34_01560</name>
</gene>
<keyword evidence="14" id="KW-0449">Lipoprotein</keyword>
<dbReference type="RefSeq" id="WP_247025867.1">
    <property type="nucleotide sequence ID" value="NZ_JALKCH010000001.1"/>
</dbReference>
<dbReference type="InterPro" id="IPR003715">
    <property type="entry name" value="Poly_export_N"/>
</dbReference>
<evidence type="ECO:0000256" key="13">
    <source>
        <dbReference type="ARBA" id="ARBA00023237"/>
    </source>
</evidence>
<comment type="caution">
    <text evidence="18">The sequence shown here is derived from an EMBL/GenBank/DDBJ whole genome shotgun (WGS) entry which is preliminary data.</text>
</comment>
<dbReference type="PANTHER" id="PTHR33619:SF3">
    <property type="entry name" value="POLYSACCHARIDE EXPORT PROTEIN GFCE-RELATED"/>
    <property type="match status" value="1"/>
</dbReference>
<keyword evidence="12" id="KW-0564">Palmitate</keyword>
<keyword evidence="8" id="KW-0625">Polysaccharide transport</keyword>
<evidence type="ECO:0000313" key="18">
    <source>
        <dbReference type="EMBL" id="MCK0195592.1"/>
    </source>
</evidence>
<keyword evidence="11" id="KW-0472">Membrane</keyword>
<feature type="signal peptide" evidence="15">
    <location>
        <begin position="1"/>
        <end position="20"/>
    </location>
</feature>
<dbReference type="InterPro" id="IPR054765">
    <property type="entry name" value="SLBB_dom"/>
</dbReference>
<sequence length="245" mass="25696">MRLLAIFGLIALLISGCAGAQGPGAGQASGSRATSYAEARTPAVIPASLANEATSSIDSNLSEYRLGGYDLVTVSVLGVPELTGDFQVGPDGTMSLPLLGQVHVAGLTPQQLQVKLATELGRKYLQSPQVSVSVKEYRSQRVTVEGAVNKPGVFTLNNSTTLIQAVAMAEGTTRYAELQNTLVFRTTNGQKSVARFDLDQVRAGKAADPVMKAGDVVVITESQTKSALRDILMALPIASLFVAIF</sequence>
<keyword evidence="6" id="KW-0812">Transmembrane</keyword>
<keyword evidence="5" id="KW-0762">Sugar transport</keyword>
<protein>
    <submittedName>
        <fullName evidence="18">Polysaccharide export protein</fullName>
    </submittedName>
</protein>
<name>A0ABT0D6N0_9HYPH</name>
<comment type="subcellular location">
    <subcellularLocation>
        <location evidence="1">Cell outer membrane</location>
        <topology evidence="1">Multi-pass membrane protein</topology>
    </subcellularLocation>
</comment>
<proteinExistence type="inferred from homology"/>
<evidence type="ECO:0000256" key="8">
    <source>
        <dbReference type="ARBA" id="ARBA00023047"/>
    </source>
</evidence>